<organism evidence="2 3">
    <name type="scientific">Ogataea philodendri</name>
    <dbReference type="NCBI Taxonomy" id="1378263"/>
    <lineage>
        <taxon>Eukaryota</taxon>
        <taxon>Fungi</taxon>
        <taxon>Dikarya</taxon>
        <taxon>Ascomycota</taxon>
        <taxon>Saccharomycotina</taxon>
        <taxon>Pichiomycetes</taxon>
        <taxon>Pichiales</taxon>
        <taxon>Pichiaceae</taxon>
        <taxon>Ogataea</taxon>
    </lineage>
</organism>
<proteinExistence type="predicted"/>
<reference evidence="2" key="1">
    <citation type="journal article" date="2021" name="Open Biol.">
        <title>Shared evolutionary footprints suggest mitochondrial oxidative damage underlies multiple complex I losses in fungi.</title>
        <authorList>
            <person name="Schikora-Tamarit M.A."/>
            <person name="Marcet-Houben M."/>
            <person name="Nosek J."/>
            <person name="Gabaldon T."/>
        </authorList>
    </citation>
    <scope>NUCLEOTIDE SEQUENCE</scope>
    <source>
        <strain evidence="2">CBS6075</strain>
    </source>
</reference>
<dbReference type="Proteomes" id="UP000769157">
    <property type="component" value="Unassembled WGS sequence"/>
</dbReference>
<name>A0A9P8T288_9ASCO</name>
<dbReference type="GeneID" id="70237330"/>
<feature type="compositionally biased region" description="Acidic residues" evidence="1">
    <location>
        <begin position="138"/>
        <end position="148"/>
    </location>
</feature>
<dbReference type="RefSeq" id="XP_046059799.1">
    <property type="nucleotide sequence ID" value="XM_046206542.1"/>
</dbReference>
<evidence type="ECO:0000313" key="3">
    <source>
        <dbReference type="Proteomes" id="UP000769157"/>
    </source>
</evidence>
<evidence type="ECO:0000256" key="1">
    <source>
        <dbReference type="SAM" id="MobiDB-lite"/>
    </source>
</evidence>
<reference evidence="2" key="2">
    <citation type="submission" date="2021-01" db="EMBL/GenBank/DDBJ databases">
        <authorList>
            <person name="Schikora-Tamarit M.A."/>
        </authorList>
    </citation>
    <scope>NUCLEOTIDE SEQUENCE</scope>
    <source>
        <strain evidence="2">CBS6075</strain>
    </source>
</reference>
<dbReference type="AlphaFoldDB" id="A0A9P8T288"/>
<comment type="caution">
    <text evidence="2">The sequence shown here is derived from an EMBL/GenBank/DDBJ whole genome shotgun (WGS) entry which is preliminary data.</text>
</comment>
<feature type="region of interest" description="Disordered" evidence="1">
    <location>
        <begin position="135"/>
        <end position="156"/>
    </location>
</feature>
<evidence type="ECO:0000313" key="2">
    <source>
        <dbReference type="EMBL" id="KAH3663376.1"/>
    </source>
</evidence>
<dbReference type="EMBL" id="JAEUBE010000375">
    <property type="protein sequence ID" value="KAH3663376.1"/>
    <property type="molecule type" value="Genomic_DNA"/>
</dbReference>
<gene>
    <name evidence="2" type="ORF">OGAPHI_005366</name>
</gene>
<protein>
    <submittedName>
        <fullName evidence="2">Uncharacterized protein</fullName>
    </submittedName>
</protein>
<keyword evidence="3" id="KW-1185">Reference proteome</keyword>
<accession>A0A9P8T288</accession>
<sequence length="240" mass="23500">MATFRITFMPPSERTRIRAFPVSVFLSTFSSPSPIDFFTTAKSPLTSSFCSTSSSGLSVSAGLDSSVLGAEKLKLNVEVAGAAAAAAGVDPKLNGLAASAGLGALAPKLNPLDGAENENTGLAGCDSSLASGLVSDGLENENADDEPNENAGVGADAVSELGSGSEAFGSSLAGALNENAGLANADSAGLPNEKAGTAASAGLDWPKVNAGFSAGCSAGCSVGFAAGSSFFGNLNTSSFI</sequence>